<dbReference type="GO" id="GO:0006635">
    <property type="term" value="P:fatty acid beta-oxidation"/>
    <property type="evidence" value="ECO:0007669"/>
    <property type="project" value="TreeGrafter"/>
</dbReference>
<evidence type="ECO:0000313" key="4">
    <source>
        <dbReference type="EMBL" id="MBB5136845.1"/>
    </source>
</evidence>
<evidence type="ECO:0000313" key="5">
    <source>
        <dbReference type="Proteomes" id="UP000578449"/>
    </source>
</evidence>
<dbReference type="SUPFAM" id="SSF52096">
    <property type="entry name" value="ClpP/crotonase"/>
    <property type="match status" value="1"/>
</dbReference>
<dbReference type="AlphaFoldDB" id="A0A840PLB7"/>
<gene>
    <name evidence="4" type="ORF">HNP84_006596</name>
</gene>
<dbReference type="GO" id="GO:0016829">
    <property type="term" value="F:lyase activity"/>
    <property type="evidence" value="ECO:0007669"/>
    <property type="project" value="UniProtKB-KW"/>
</dbReference>
<dbReference type="PANTHER" id="PTHR11941:SF169">
    <property type="entry name" value="(7AS)-7A-METHYL-1,5-DIOXO-2,3,5,6,7,7A-HEXAHYDRO-1H-INDENE-CARBOXYL-COA HYDROLASE"/>
    <property type="match status" value="1"/>
</dbReference>
<organism evidence="4 5">
    <name type="scientific">Thermocatellispora tengchongensis</name>
    <dbReference type="NCBI Taxonomy" id="1073253"/>
    <lineage>
        <taxon>Bacteria</taxon>
        <taxon>Bacillati</taxon>
        <taxon>Actinomycetota</taxon>
        <taxon>Actinomycetes</taxon>
        <taxon>Streptosporangiales</taxon>
        <taxon>Streptosporangiaceae</taxon>
        <taxon>Thermocatellispora</taxon>
    </lineage>
</organism>
<evidence type="ECO:0000256" key="2">
    <source>
        <dbReference type="ARBA" id="ARBA00023098"/>
    </source>
</evidence>
<reference evidence="4 5" key="1">
    <citation type="submission" date="2020-08" db="EMBL/GenBank/DDBJ databases">
        <title>Genomic Encyclopedia of Type Strains, Phase IV (KMG-IV): sequencing the most valuable type-strain genomes for metagenomic binning, comparative biology and taxonomic classification.</title>
        <authorList>
            <person name="Goeker M."/>
        </authorList>
    </citation>
    <scope>NUCLEOTIDE SEQUENCE [LARGE SCALE GENOMIC DNA]</scope>
    <source>
        <strain evidence="4 5">DSM 45615</strain>
    </source>
</reference>
<sequence length="252" mass="26947">MGFVEFERDGEVGVIVLNRPERMNALGSAMLGELRAAYRELEGDPGLKAGIVTGRGRAFCAGRDIKEGAAGDTGLRDQATTLNTDLFMNCNVAKPLVAAVNGYAGGAGFYLATRAVDFVVAARSASFQIAEVPRGILHGWQTGYWANLPRAAARELAFGFRISGRRAYDMGLANAYAEDDEQLMPSALAAARHIGAMPQSVILTNRELLKRLENELPPDVAADGRAAYLSLLERAGAGDREFLERRGTSAPA</sequence>
<protein>
    <submittedName>
        <fullName evidence="4">Enoyl-CoA hydratase/carnithine racemase</fullName>
    </submittedName>
</protein>
<keyword evidence="2" id="KW-0443">Lipid metabolism</keyword>
<keyword evidence="5" id="KW-1185">Reference proteome</keyword>
<dbReference type="CDD" id="cd06558">
    <property type="entry name" value="crotonase-like"/>
    <property type="match status" value="1"/>
</dbReference>
<dbReference type="InterPro" id="IPR029045">
    <property type="entry name" value="ClpP/crotonase-like_dom_sf"/>
</dbReference>
<evidence type="ECO:0000256" key="1">
    <source>
        <dbReference type="ARBA" id="ARBA00005254"/>
    </source>
</evidence>
<dbReference type="Pfam" id="PF00378">
    <property type="entry name" value="ECH_1"/>
    <property type="match status" value="1"/>
</dbReference>
<comment type="caution">
    <text evidence="4">The sequence shown here is derived from an EMBL/GenBank/DDBJ whole genome shotgun (WGS) entry which is preliminary data.</text>
</comment>
<accession>A0A840PLB7</accession>
<proteinExistence type="inferred from homology"/>
<dbReference type="EMBL" id="JACHGN010000015">
    <property type="protein sequence ID" value="MBB5136845.1"/>
    <property type="molecule type" value="Genomic_DNA"/>
</dbReference>
<dbReference type="InterPro" id="IPR001753">
    <property type="entry name" value="Enoyl-CoA_hydra/iso"/>
</dbReference>
<dbReference type="Proteomes" id="UP000578449">
    <property type="component" value="Unassembled WGS sequence"/>
</dbReference>
<comment type="similarity">
    <text evidence="1">Belongs to the enoyl-CoA hydratase/isomerase family.</text>
</comment>
<dbReference type="RefSeq" id="WP_185053703.1">
    <property type="nucleotide sequence ID" value="NZ_BAABIX010000008.1"/>
</dbReference>
<evidence type="ECO:0000256" key="3">
    <source>
        <dbReference type="ARBA" id="ARBA00023239"/>
    </source>
</evidence>
<keyword evidence="3" id="KW-0456">Lyase</keyword>
<dbReference type="Gene3D" id="3.90.226.10">
    <property type="entry name" value="2-enoyl-CoA Hydratase, Chain A, domain 1"/>
    <property type="match status" value="1"/>
</dbReference>
<dbReference type="PANTHER" id="PTHR11941">
    <property type="entry name" value="ENOYL-COA HYDRATASE-RELATED"/>
    <property type="match status" value="1"/>
</dbReference>
<name>A0A840PLB7_9ACTN</name>